<evidence type="ECO:0000256" key="4">
    <source>
        <dbReference type="ARBA" id="ARBA00022516"/>
    </source>
</evidence>
<evidence type="ECO:0000256" key="7">
    <source>
        <dbReference type="ARBA" id="ARBA00022741"/>
    </source>
</evidence>
<evidence type="ECO:0000313" key="21">
    <source>
        <dbReference type="Proteomes" id="UP000070394"/>
    </source>
</evidence>
<feature type="active site" description="Proton acceptor" evidence="15">
    <location>
        <position position="77"/>
    </location>
</feature>
<keyword evidence="9 17" id="KW-0067">ATP-binding</keyword>
<feature type="binding site" evidence="17">
    <location>
        <begin position="102"/>
        <end position="103"/>
    </location>
    <ligand>
        <name>ATP</name>
        <dbReference type="ChEBI" id="CHEBI:30616"/>
    </ligand>
</feature>
<keyword evidence="6 19" id="KW-0812">Transmembrane</keyword>
<evidence type="ECO:0000256" key="9">
    <source>
        <dbReference type="ARBA" id="ARBA00022840"/>
    </source>
</evidence>
<feature type="binding site" evidence="17">
    <location>
        <position position="35"/>
    </location>
    <ligand>
        <name>ATP</name>
        <dbReference type="ChEBI" id="CHEBI:30616"/>
    </ligand>
</feature>
<dbReference type="GO" id="GO:0016301">
    <property type="term" value="F:kinase activity"/>
    <property type="evidence" value="ECO:0007669"/>
    <property type="project" value="UniProtKB-KW"/>
</dbReference>
<comment type="caution">
    <text evidence="20">The sequence shown here is derived from an EMBL/GenBank/DDBJ whole genome shotgun (WGS) entry which is preliminary data.</text>
</comment>
<comment type="subcellular location">
    <subcellularLocation>
        <location evidence="1">Cell membrane</location>
        <topology evidence="1">Multi-pass membrane protein</topology>
    </subcellularLocation>
</comment>
<organism evidence="20 21">
    <name type="scientific">Lachnoanaerobaculum saburreum</name>
    <dbReference type="NCBI Taxonomy" id="467210"/>
    <lineage>
        <taxon>Bacteria</taxon>
        <taxon>Bacillati</taxon>
        <taxon>Bacillota</taxon>
        <taxon>Clostridia</taxon>
        <taxon>Lachnospirales</taxon>
        <taxon>Lachnospiraceae</taxon>
        <taxon>Lachnoanaerobaculum</taxon>
    </lineage>
</organism>
<protein>
    <submittedName>
        <fullName evidence="20">Prokaryotic diacylglycerol kinase</fullName>
    </submittedName>
</protein>
<dbReference type="Gene3D" id="1.10.287.3610">
    <property type="match status" value="1"/>
</dbReference>
<evidence type="ECO:0000256" key="17">
    <source>
        <dbReference type="PIRSR" id="PIRSR600829-3"/>
    </source>
</evidence>
<feature type="binding site" evidence="16">
    <location>
        <position position="77"/>
    </location>
    <ligand>
        <name>substrate</name>
    </ligand>
</feature>
<comment type="cofactor">
    <cofactor evidence="18">
        <name>Mg(2+)</name>
        <dbReference type="ChEBI" id="CHEBI:18420"/>
    </cofactor>
    <text evidence="18">Mn(2+), Zn(2+), Cd(2+) and Co(2+) support activity to lesser extents.</text>
</comment>
<keyword evidence="8 20" id="KW-0418">Kinase</keyword>
<dbReference type="Proteomes" id="UP000070394">
    <property type="component" value="Unassembled WGS sequence"/>
</dbReference>
<keyword evidence="14" id="KW-1208">Phospholipid metabolism</keyword>
<keyword evidence="3" id="KW-1003">Cell membrane</keyword>
<feature type="transmembrane region" description="Helical" evidence="19">
    <location>
        <begin position="38"/>
        <end position="56"/>
    </location>
</feature>
<dbReference type="Pfam" id="PF01219">
    <property type="entry name" value="DAGK_prokar"/>
    <property type="match status" value="1"/>
</dbReference>
<keyword evidence="13" id="KW-0594">Phospholipid biosynthesis</keyword>
<evidence type="ECO:0000256" key="18">
    <source>
        <dbReference type="PIRSR" id="PIRSR600829-4"/>
    </source>
</evidence>
<evidence type="ECO:0000256" key="12">
    <source>
        <dbReference type="ARBA" id="ARBA00023136"/>
    </source>
</evidence>
<feature type="transmembrane region" description="Helical" evidence="19">
    <location>
        <begin position="104"/>
        <end position="123"/>
    </location>
</feature>
<dbReference type="GO" id="GO:0005886">
    <property type="term" value="C:plasma membrane"/>
    <property type="evidence" value="ECO:0007669"/>
    <property type="project" value="UniProtKB-SubCell"/>
</dbReference>
<dbReference type="CDD" id="cd14263">
    <property type="entry name" value="DAGK_IM_like"/>
    <property type="match status" value="1"/>
</dbReference>
<evidence type="ECO:0000256" key="14">
    <source>
        <dbReference type="ARBA" id="ARBA00023264"/>
    </source>
</evidence>
<keyword evidence="4" id="KW-0444">Lipid biosynthesis</keyword>
<evidence type="ECO:0000256" key="16">
    <source>
        <dbReference type="PIRSR" id="PIRSR600829-2"/>
    </source>
</evidence>
<dbReference type="InterPro" id="IPR000829">
    <property type="entry name" value="DAGK"/>
</dbReference>
<dbReference type="PANTHER" id="PTHR34299">
    <property type="entry name" value="DIACYLGLYCEROL KINASE"/>
    <property type="match status" value="1"/>
</dbReference>
<keyword evidence="18" id="KW-0479">Metal-binding</keyword>
<dbReference type="EMBL" id="LSDA01000037">
    <property type="protein sequence ID" value="KXB59190.1"/>
    <property type="molecule type" value="Genomic_DNA"/>
</dbReference>
<reference evidence="21" key="1">
    <citation type="submission" date="2016-01" db="EMBL/GenBank/DDBJ databases">
        <authorList>
            <person name="Mitreva M."/>
            <person name="Pepin K.H."/>
            <person name="Mihindukulasuriya K.A."/>
            <person name="Fulton R."/>
            <person name="Fronick C."/>
            <person name="O'Laughlin M."/>
            <person name="Miner T."/>
            <person name="Herter B."/>
            <person name="Rosa B.A."/>
            <person name="Cordes M."/>
            <person name="Tomlinson C."/>
            <person name="Wollam A."/>
            <person name="Palsikar V.B."/>
            <person name="Mardis E.R."/>
            <person name="Wilson R.K."/>
        </authorList>
    </citation>
    <scope>NUCLEOTIDE SEQUENCE [LARGE SCALE GENOMIC DNA]</scope>
    <source>
        <strain evidence="21">DNF00896</strain>
    </source>
</reference>
<keyword evidence="21" id="KW-1185">Reference proteome</keyword>
<dbReference type="GO" id="GO:0005524">
    <property type="term" value="F:ATP binding"/>
    <property type="evidence" value="ECO:0007669"/>
    <property type="project" value="UniProtKB-KW"/>
</dbReference>
<dbReference type="PANTHER" id="PTHR34299:SF1">
    <property type="entry name" value="DIACYLGLYCEROL KINASE"/>
    <property type="match status" value="1"/>
</dbReference>
<dbReference type="PATRIC" id="fig|467210.3.peg.995"/>
<evidence type="ECO:0000256" key="3">
    <source>
        <dbReference type="ARBA" id="ARBA00022475"/>
    </source>
</evidence>
<dbReference type="STRING" id="467210.HMPREF1866_01006"/>
<gene>
    <name evidence="20" type="ORF">HMPREF1866_01006</name>
</gene>
<feature type="binding site" evidence="17">
    <location>
        <position position="84"/>
    </location>
    <ligand>
        <name>ATP</name>
        <dbReference type="ChEBI" id="CHEBI:30616"/>
    </ligand>
</feature>
<feature type="binding site" evidence="17">
    <location>
        <begin position="93"/>
        <end position="95"/>
    </location>
    <ligand>
        <name>ATP</name>
        <dbReference type="ChEBI" id="CHEBI:30616"/>
    </ligand>
</feature>
<feature type="binding site" evidence="18">
    <location>
        <position position="35"/>
    </location>
    <ligand>
        <name>a divalent metal cation</name>
        <dbReference type="ChEBI" id="CHEBI:60240"/>
    </ligand>
</feature>
<evidence type="ECO:0000256" key="6">
    <source>
        <dbReference type="ARBA" id="ARBA00022692"/>
    </source>
</evidence>
<evidence type="ECO:0000256" key="13">
    <source>
        <dbReference type="ARBA" id="ARBA00023209"/>
    </source>
</evidence>
<sequence>MFYWRRQLEIDMKNKTFLKSIYCAIMGLIFAIKTEKNYKYYLVIDVLFFILDFFVLKADKSIWLGYIITSAGVYAFECINTSIEHIADFISKEIHPEIKVIKDMAAAGVLCFGIAFFMVQIVAGVDCGGVRL</sequence>
<evidence type="ECO:0000256" key="10">
    <source>
        <dbReference type="ARBA" id="ARBA00022989"/>
    </source>
</evidence>
<dbReference type="GO" id="GO:0046872">
    <property type="term" value="F:metal ion binding"/>
    <property type="evidence" value="ECO:0007669"/>
    <property type="project" value="UniProtKB-KW"/>
</dbReference>
<proteinExistence type="inferred from homology"/>
<dbReference type="AlphaFoldDB" id="A0A133ZUT1"/>
<keyword evidence="10 19" id="KW-1133">Transmembrane helix</keyword>
<keyword evidence="7 17" id="KW-0547">Nucleotide-binding</keyword>
<keyword evidence="18" id="KW-0460">Magnesium</keyword>
<comment type="similarity">
    <text evidence="2">Belongs to the bacterial diacylglycerol kinase family.</text>
</comment>
<keyword evidence="12 19" id="KW-0472">Membrane</keyword>
<keyword evidence="5" id="KW-0808">Transferase</keyword>
<dbReference type="InterPro" id="IPR036945">
    <property type="entry name" value="DAGK_sf"/>
</dbReference>
<feature type="transmembrane region" description="Helical" evidence="19">
    <location>
        <begin position="16"/>
        <end position="32"/>
    </location>
</feature>
<evidence type="ECO:0000256" key="19">
    <source>
        <dbReference type="SAM" id="Phobius"/>
    </source>
</evidence>
<accession>A0A133ZUT1</accession>
<evidence type="ECO:0000256" key="1">
    <source>
        <dbReference type="ARBA" id="ARBA00004651"/>
    </source>
</evidence>
<evidence type="ECO:0000256" key="2">
    <source>
        <dbReference type="ARBA" id="ARBA00005967"/>
    </source>
</evidence>
<feature type="binding site" evidence="18">
    <location>
        <position position="84"/>
    </location>
    <ligand>
        <name>a divalent metal cation</name>
        <dbReference type="ChEBI" id="CHEBI:60240"/>
    </ligand>
</feature>
<evidence type="ECO:0000256" key="8">
    <source>
        <dbReference type="ARBA" id="ARBA00022777"/>
    </source>
</evidence>
<name>A0A133ZUT1_9FIRM</name>
<evidence type="ECO:0000256" key="15">
    <source>
        <dbReference type="PIRSR" id="PIRSR600829-1"/>
    </source>
</evidence>
<keyword evidence="11" id="KW-0443">Lipid metabolism</keyword>
<evidence type="ECO:0000256" key="5">
    <source>
        <dbReference type="ARBA" id="ARBA00022679"/>
    </source>
</evidence>
<dbReference type="GO" id="GO:0008654">
    <property type="term" value="P:phospholipid biosynthetic process"/>
    <property type="evidence" value="ECO:0007669"/>
    <property type="project" value="UniProtKB-KW"/>
</dbReference>
<evidence type="ECO:0000256" key="11">
    <source>
        <dbReference type="ARBA" id="ARBA00023098"/>
    </source>
</evidence>
<evidence type="ECO:0000313" key="20">
    <source>
        <dbReference type="EMBL" id="KXB59190.1"/>
    </source>
</evidence>